<dbReference type="Gene3D" id="2.60.120.970">
    <property type="match status" value="1"/>
</dbReference>
<dbReference type="InterPro" id="IPR015615">
    <property type="entry name" value="TGF-beta-rel"/>
</dbReference>
<evidence type="ECO:0000256" key="6">
    <source>
        <dbReference type="ARBA" id="ARBA00023157"/>
    </source>
</evidence>
<comment type="similarity">
    <text evidence="2 8">Belongs to the TGF-beta family.</text>
</comment>
<dbReference type="EMBL" id="JANEYG010000089">
    <property type="protein sequence ID" value="KAJ8913641.1"/>
    <property type="molecule type" value="Genomic_DNA"/>
</dbReference>
<dbReference type="GO" id="GO:0005615">
    <property type="term" value="C:extracellular space"/>
    <property type="evidence" value="ECO:0007669"/>
    <property type="project" value="TreeGrafter"/>
</dbReference>
<feature type="domain" description="TGF-beta family profile" evidence="9">
    <location>
        <begin position="209"/>
        <end position="291"/>
    </location>
</feature>
<dbReference type="Gene3D" id="2.10.90.10">
    <property type="entry name" value="Cystine-knot cytokines"/>
    <property type="match status" value="1"/>
</dbReference>
<evidence type="ECO:0000256" key="2">
    <source>
        <dbReference type="ARBA" id="ARBA00006656"/>
    </source>
</evidence>
<dbReference type="PANTHER" id="PTHR11848:SF310">
    <property type="entry name" value="PROTEIN 60A-RELATED"/>
    <property type="match status" value="1"/>
</dbReference>
<evidence type="ECO:0000313" key="11">
    <source>
        <dbReference type="Proteomes" id="UP001159042"/>
    </source>
</evidence>
<dbReference type="Pfam" id="PF00019">
    <property type="entry name" value="TGF_beta"/>
    <property type="match status" value="1"/>
</dbReference>
<evidence type="ECO:0000256" key="3">
    <source>
        <dbReference type="ARBA" id="ARBA00022525"/>
    </source>
</evidence>
<proteinExistence type="inferred from homology"/>
<dbReference type="InterPro" id="IPR001111">
    <property type="entry name" value="TGF-b_propeptide"/>
</dbReference>
<organism evidence="10 11">
    <name type="scientific">Exocentrus adspersus</name>
    <dbReference type="NCBI Taxonomy" id="1586481"/>
    <lineage>
        <taxon>Eukaryota</taxon>
        <taxon>Metazoa</taxon>
        <taxon>Ecdysozoa</taxon>
        <taxon>Arthropoda</taxon>
        <taxon>Hexapoda</taxon>
        <taxon>Insecta</taxon>
        <taxon>Pterygota</taxon>
        <taxon>Neoptera</taxon>
        <taxon>Endopterygota</taxon>
        <taxon>Coleoptera</taxon>
        <taxon>Polyphaga</taxon>
        <taxon>Cucujiformia</taxon>
        <taxon>Chrysomeloidea</taxon>
        <taxon>Cerambycidae</taxon>
        <taxon>Lamiinae</taxon>
        <taxon>Acanthocinini</taxon>
        <taxon>Exocentrus</taxon>
    </lineage>
</organism>
<evidence type="ECO:0000313" key="10">
    <source>
        <dbReference type="EMBL" id="KAJ8913641.1"/>
    </source>
</evidence>
<dbReference type="SMART" id="SM00204">
    <property type="entry name" value="TGFB"/>
    <property type="match status" value="1"/>
</dbReference>
<keyword evidence="6" id="KW-1015">Disulfide bond</keyword>
<keyword evidence="5 8" id="KW-0339">Growth factor</keyword>
<dbReference type="PROSITE" id="PS00250">
    <property type="entry name" value="TGF_BETA_1"/>
    <property type="match status" value="1"/>
</dbReference>
<evidence type="ECO:0000256" key="8">
    <source>
        <dbReference type="RuleBase" id="RU000354"/>
    </source>
</evidence>
<dbReference type="Pfam" id="PF00688">
    <property type="entry name" value="TGFb_propeptide"/>
    <property type="match status" value="1"/>
</dbReference>
<dbReference type="PROSITE" id="PS51362">
    <property type="entry name" value="TGF_BETA_2"/>
    <property type="match status" value="1"/>
</dbReference>
<dbReference type="SUPFAM" id="SSF57501">
    <property type="entry name" value="Cystine-knot cytokines"/>
    <property type="match status" value="1"/>
</dbReference>
<dbReference type="InterPro" id="IPR001839">
    <property type="entry name" value="TGF-b_C"/>
</dbReference>
<protein>
    <recommendedName>
        <fullName evidence="9">TGF-beta family profile domain-containing protein</fullName>
    </recommendedName>
</protein>
<evidence type="ECO:0000259" key="9">
    <source>
        <dbReference type="PROSITE" id="PS51362"/>
    </source>
</evidence>
<dbReference type="InterPro" id="IPR029034">
    <property type="entry name" value="Cystine-knot_cytokine"/>
</dbReference>
<keyword evidence="7" id="KW-0325">Glycoprotein</keyword>
<gene>
    <name evidence="10" type="ORF">NQ315_007358</name>
</gene>
<evidence type="ECO:0000256" key="4">
    <source>
        <dbReference type="ARBA" id="ARBA00022729"/>
    </source>
</evidence>
<dbReference type="GO" id="GO:0005125">
    <property type="term" value="F:cytokine activity"/>
    <property type="evidence" value="ECO:0007669"/>
    <property type="project" value="TreeGrafter"/>
</dbReference>
<evidence type="ECO:0000256" key="7">
    <source>
        <dbReference type="ARBA" id="ARBA00023180"/>
    </source>
</evidence>
<reference evidence="10 11" key="1">
    <citation type="journal article" date="2023" name="Insect Mol. Biol.">
        <title>Genome sequencing provides insights into the evolution of gene families encoding plant cell wall-degrading enzymes in longhorned beetles.</title>
        <authorList>
            <person name="Shin N.R."/>
            <person name="Okamura Y."/>
            <person name="Kirsch R."/>
            <person name="Pauchet Y."/>
        </authorList>
    </citation>
    <scope>NUCLEOTIDE SEQUENCE [LARGE SCALE GENOMIC DNA]</scope>
    <source>
        <strain evidence="10">EAD_L_NR</strain>
    </source>
</reference>
<name>A0AAV8VIA9_9CUCU</name>
<keyword evidence="11" id="KW-1185">Reference proteome</keyword>
<keyword evidence="3" id="KW-0964">Secreted</keyword>
<dbReference type="GO" id="GO:0008083">
    <property type="term" value="F:growth factor activity"/>
    <property type="evidence" value="ECO:0007669"/>
    <property type="project" value="UniProtKB-KW"/>
</dbReference>
<dbReference type="AlphaFoldDB" id="A0AAV8VIA9"/>
<comment type="caution">
    <text evidence="10">The sequence shown here is derived from an EMBL/GenBank/DDBJ whole genome shotgun (WGS) entry which is preliminary data.</text>
</comment>
<comment type="subcellular location">
    <subcellularLocation>
        <location evidence="1">Secreted</location>
    </subcellularLocation>
</comment>
<evidence type="ECO:0000256" key="5">
    <source>
        <dbReference type="ARBA" id="ARBA00023030"/>
    </source>
</evidence>
<dbReference type="PANTHER" id="PTHR11848">
    <property type="entry name" value="TGF-BETA FAMILY"/>
    <property type="match status" value="1"/>
</dbReference>
<sequence length="333" mass="38075">MVHPMTAIEKVEVEREILKLLGLPGRPKKAKRSLKMSASRYLLDIYKMMKEEETKESNRNKREVGLEMTDEEYVQMEESDLIVALESIENQNETGSRTSIKLIDAVDTSSDFTGWIEFNVMTYFLFWVTSTDSKHGVYLTAATSRDNPGTELKLEDTGVVVSTQREEVRPFVVIFMTATNQAKPRRSKREAEAKTKKPSLEDVVKESEEVKRKESFESWKACRVHNLYVSFKDLGWEDSIIAPEGYAAHYCRGECNFPLHGHLNATNHAIVQTLVHLTQPGRFPKPRCAPQPAPAHVRTVPRRRLQLGPEEVPGDDRHQLRLPVKPIIKTLFL</sequence>
<evidence type="ECO:0000256" key="1">
    <source>
        <dbReference type="ARBA" id="ARBA00004613"/>
    </source>
</evidence>
<accession>A0AAV8VIA9</accession>
<dbReference type="InterPro" id="IPR017948">
    <property type="entry name" value="TGFb_CS"/>
</dbReference>
<dbReference type="Proteomes" id="UP001159042">
    <property type="component" value="Unassembled WGS sequence"/>
</dbReference>
<keyword evidence="4" id="KW-0732">Signal</keyword>